<keyword evidence="4" id="KW-1185">Reference proteome</keyword>
<gene>
    <name evidence="2" type="ORF">R3P38DRAFT_2765307</name>
    <name evidence="3" type="ORF">R3P38DRAFT_2765310</name>
</gene>
<dbReference type="EMBL" id="JAWWNJ010000010">
    <property type="protein sequence ID" value="KAK7046489.1"/>
    <property type="molecule type" value="Genomic_DNA"/>
</dbReference>
<reference evidence="2 4" key="1">
    <citation type="journal article" date="2024" name="J Genomics">
        <title>Draft genome sequencing and assembly of Favolaschia claudopus CIRM-BRFM 2984 isolated from oak limbs.</title>
        <authorList>
            <person name="Navarro D."/>
            <person name="Drula E."/>
            <person name="Chaduli D."/>
            <person name="Cazenave R."/>
            <person name="Ahrendt S."/>
            <person name="Wang J."/>
            <person name="Lipzen A."/>
            <person name="Daum C."/>
            <person name="Barry K."/>
            <person name="Grigoriev I.V."/>
            <person name="Favel A."/>
            <person name="Rosso M.N."/>
            <person name="Martin F."/>
        </authorList>
    </citation>
    <scope>NUCLEOTIDE SEQUENCE [LARGE SCALE GENOMIC DNA]</scope>
    <source>
        <strain evidence="2 4">CIRM-BRFM 2984</strain>
    </source>
</reference>
<name>A0AAW0D5X4_9AGAR</name>
<dbReference type="EMBL" id="JAWWNJ010000010">
    <property type="protein sequence ID" value="KAK7046492.1"/>
    <property type="molecule type" value="Genomic_DNA"/>
</dbReference>
<sequence>MCQTSNSPFSQTSALQLSNPPDQHFSIWKYDPFYNQRRSPVAAATTPLGRRLSHTTAEVPCRRKMPVQNLENGAMFRRAGGRVGVYKYFNLVCLDVVLKVLIAHSVLKSLSKSYPKLCSYSFTMPKLCQSASSLGRPKSCLSGVEYRNYDERNYDSLKSVSTLKKAEIMVVCVQNPETMLVERARAPFQGMSCRRVTFKWCIQCFNSNGEPGSVVAQVLDSTFDFAVGLKSSIQVNSHIYFNCDPTPPRMRVACKVECCVASGVTLSRRLHFNSTPHPIPLKTSDPSCSNKTYLLLYLRTNEYSTRTERAPPALRPNSIPTRHPAPPSAPIAPPAGTPVSRSGGKRATNTVKNKTDSAGARLTERGAACLCRSARGTGVLYISGQRRVGYDGASGLDDPGMSGWRGCGDEGDAAPVTDETLTFVVDASRSISVMGIDSVGEFSTRDVAERTRMRRRRWTPRGWKAGEGRKGRVACNRLARLAWSEDGGDVAPVDERRLRVCGVGGLGEREDKLE</sequence>
<dbReference type="AlphaFoldDB" id="A0AAW0D5X4"/>
<evidence type="ECO:0000313" key="4">
    <source>
        <dbReference type="Proteomes" id="UP001362999"/>
    </source>
</evidence>
<feature type="region of interest" description="Disordered" evidence="1">
    <location>
        <begin position="306"/>
        <end position="359"/>
    </location>
</feature>
<comment type="caution">
    <text evidence="2">The sequence shown here is derived from an EMBL/GenBank/DDBJ whole genome shotgun (WGS) entry which is preliminary data.</text>
</comment>
<evidence type="ECO:0000256" key="1">
    <source>
        <dbReference type="SAM" id="MobiDB-lite"/>
    </source>
</evidence>
<evidence type="ECO:0008006" key="5">
    <source>
        <dbReference type="Google" id="ProtNLM"/>
    </source>
</evidence>
<dbReference type="Proteomes" id="UP001362999">
    <property type="component" value="Unassembled WGS sequence"/>
</dbReference>
<feature type="compositionally biased region" description="Pro residues" evidence="1">
    <location>
        <begin position="323"/>
        <end position="336"/>
    </location>
</feature>
<evidence type="ECO:0000313" key="3">
    <source>
        <dbReference type="EMBL" id="KAK7046492.1"/>
    </source>
</evidence>
<accession>A0AAW0D5X4</accession>
<proteinExistence type="predicted"/>
<protein>
    <recommendedName>
        <fullName evidence="5">ZP domain-containing protein</fullName>
    </recommendedName>
</protein>
<evidence type="ECO:0000313" key="2">
    <source>
        <dbReference type="EMBL" id="KAK7046489.1"/>
    </source>
</evidence>
<organism evidence="2 4">
    <name type="scientific">Favolaschia claudopus</name>
    <dbReference type="NCBI Taxonomy" id="2862362"/>
    <lineage>
        <taxon>Eukaryota</taxon>
        <taxon>Fungi</taxon>
        <taxon>Dikarya</taxon>
        <taxon>Basidiomycota</taxon>
        <taxon>Agaricomycotina</taxon>
        <taxon>Agaricomycetes</taxon>
        <taxon>Agaricomycetidae</taxon>
        <taxon>Agaricales</taxon>
        <taxon>Marasmiineae</taxon>
        <taxon>Mycenaceae</taxon>
        <taxon>Favolaschia</taxon>
    </lineage>
</organism>